<reference evidence="2 3" key="2">
    <citation type="submission" date="2020-03" db="EMBL/GenBank/DDBJ databases">
        <authorList>
            <person name="Ichikawa N."/>
            <person name="Kimura A."/>
            <person name="Kitahashi Y."/>
            <person name="Uohara A."/>
        </authorList>
    </citation>
    <scope>NUCLEOTIDE SEQUENCE [LARGE SCALE GENOMIC DNA]</scope>
    <source>
        <strain evidence="2 3">NBRC 108638</strain>
    </source>
</reference>
<name>A0A6V8LJH8_9ACTN</name>
<keyword evidence="3" id="KW-1185">Reference proteome</keyword>
<dbReference type="GO" id="GO:0008703">
    <property type="term" value="F:5-amino-6-(5-phosphoribosylamino)uracil reductase activity"/>
    <property type="evidence" value="ECO:0007669"/>
    <property type="project" value="InterPro"/>
</dbReference>
<dbReference type="RefSeq" id="WP_173085006.1">
    <property type="nucleotide sequence ID" value="NZ_BAABJB010000040.1"/>
</dbReference>
<feature type="domain" description="Bacterial bifunctional deaminase-reductase C-terminal" evidence="1">
    <location>
        <begin position="4"/>
        <end position="175"/>
    </location>
</feature>
<dbReference type="InterPro" id="IPR024072">
    <property type="entry name" value="DHFR-like_dom_sf"/>
</dbReference>
<dbReference type="GO" id="GO:0009231">
    <property type="term" value="P:riboflavin biosynthetic process"/>
    <property type="evidence" value="ECO:0007669"/>
    <property type="project" value="InterPro"/>
</dbReference>
<reference evidence="2 3" key="1">
    <citation type="submission" date="2020-03" db="EMBL/GenBank/DDBJ databases">
        <title>Whole genome shotgun sequence of Phytohabitans rumicis NBRC 108638.</title>
        <authorList>
            <person name="Komaki H."/>
            <person name="Tamura T."/>
        </authorList>
    </citation>
    <scope>NUCLEOTIDE SEQUENCE [LARGE SCALE GENOMIC DNA]</scope>
    <source>
        <strain evidence="2 3">NBRC 108638</strain>
    </source>
</reference>
<protein>
    <recommendedName>
        <fullName evidence="1">Bacterial bifunctional deaminase-reductase C-terminal domain-containing protein</fullName>
    </recommendedName>
</protein>
<dbReference type="Gene3D" id="3.40.430.10">
    <property type="entry name" value="Dihydrofolate Reductase, subunit A"/>
    <property type="match status" value="1"/>
</dbReference>
<dbReference type="EMBL" id="BLPG01000002">
    <property type="protein sequence ID" value="GFJ95700.1"/>
    <property type="molecule type" value="Genomic_DNA"/>
</dbReference>
<dbReference type="InterPro" id="IPR002734">
    <property type="entry name" value="RibDG_C"/>
</dbReference>
<dbReference type="PANTHER" id="PTHR38011:SF2">
    <property type="entry name" value="BIFUNCTIONAL DEAMINASE-REDUCTASE DOMAIN PROTEIN"/>
    <property type="match status" value="1"/>
</dbReference>
<proteinExistence type="predicted"/>
<evidence type="ECO:0000313" key="3">
    <source>
        <dbReference type="Proteomes" id="UP000482960"/>
    </source>
</evidence>
<dbReference type="PANTHER" id="PTHR38011">
    <property type="entry name" value="DIHYDROFOLATE REDUCTASE FAMILY PROTEIN (AFU_ORTHOLOGUE AFUA_8G06820)"/>
    <property type="match status" value="1"/>
</dbReference>
<gene>
    <name evidence="2" type="ORF">Prum_093420</name>
</gene>
<dbReference type="SUPFAM" id="SSF53597">
    <property type="entry name" value="Dihydrofolate reductase-like"/>
    <property type="match status" value="1"/>
</dbReference>
<dbReference type="InterPro" id="IPR050765">
    <property type="entry name" value="Riboflavin_Biosynth_HTPR"/>
</dbReference>
<dbReference type="Pfam" id="PF01872">
    <property type="entry name" value="RibD_C"/>
    <property type="match status" value="1"/>
</dbReference>
<comment type="caution">
    <text evidence="2">The sequence shown here is derived from an EMBL/GenBank/DDBJ whole genome shotgun (WGS) entry which is preliminary data.</text>
</comment>
<evidence type="ECO:0000259" key="1">
    <source>
        <dbReference type="Pfam" id="PF01872"/>
    </source>
</evidence>
<sequence length="181" mass="20208">MRDLTVDLFCTVDGWGRGRNSPAYFGYDGPDLQAWIDQQLAHPHVMLMGSNTYRAMAEITAGGDDPSFKRMEELPKVVFSRSLRAPLAWRNTTLVEEDVAVAVPRMKDTPGDPLRVIGSLSLVRSLFRLGQVDHLRLMVFPQVLGESGEERILRGLPDANLRLASIEVLDDRLVLLSYLAS</sequence>
<dbReference type="AlphaFoldDB" id="A0A6V8LJH8"/>
<organism evidence="2 3">
    <name type="scientific">Phytohabitans rumicis</name>
    <dbReference type="NCBI Taxonomy" id="1076125"/>
    <lineage>
        <taxon>Bacteria</taxon>
        <taxon>Bacillati</taxon>
        <taxon>Actinomycetota</taxon>
        <taxon>Actinomycetes</taxon>
        <taxon>Micromonosporales</taxon>
        <taxon>Micromonosporaceae</taxon>
    </lineage>
</organism>
<accession>A0A6V8LJH8</accession>
<evidence type="ECO:0000313" key="2">
    <source>
        <dbReference type="EMBL" id="GFJ95700.1"/>
    </source>
</evidence>
<dbReference type="Proteomes" id="UP000482960">
    <property type="component" value="Unassembled WGS sequence"/>
</dbReference>